<feature type="region of interest" description="Disordered" evidence="1">
    <location>
        <begin position="251"/>
        <end position="274"/>
    </location>
</feature>
<keyword evidence="2" id="KW-1133">Transmembrane helix</keyword>
<keyword evidence="2" id="KW-0472">Membrane</keyword>
<evidence type="ECO:0000313" key="3">
    <source>
        <dbReference type="EMBL" id="CAA9325876.1"/>
    </source>
</evidence>
<evidence type="ECO:0000256" key="2">
    <source>
        <dbReference type="SAM" id="Phobius"/>
    </source>
</evidence>
<gene>
    <name evidence="3" type="ORF">AVDCRST_MAG56-7124</name>
</gene>
<protein>
    <submittedName>
        <fullName evidence="3">Uncharacterized protein</fullName>
    </submittedName>
</protein>
<organism evidence="3">
    <name type="scientific">uncultured Cytophagales bacterium</name>
    <dbReference type="NCBI Taxonomy" id="158755"/>
    <lineage>
        <taxon>Bacteria</taxon>
        <taxon>Pseudomonadati</taxon>
        <taxon>Bacteroidota</taxon>
        <taxon>Sphingobacteriia</taxon>
        <taxon>Sphingobacteriales</taxon>
        <taxon>environmental samples</taxon>
    </lineage>
</organism>
<feature type="transmembrane region" description="Helical" evidence="2">
    <location>
        <begin position="49"/>
        <end position="73"/>
    </location>
</feature>
<sequence length="274" mass="30108">MMELTLQNVSNPCPSHPWEPRPGTGPATQPTAPVPPAPGRLTGKRLARFGALLVIPAVLMLAGMAVPALWGYYPSGPGPYGLIRFGLQLPRYHAPADGLTDADRRAAYERRYGKYRHAPQPRLTGATVRVELYPAAGRAEVRGTYQLVNRSGAPIDTVHLLTHPGVETAVHFDRPFRGARVDAELGHRSYALARTLRPGDSLRLHFTVQYRAPRLPLDGPHTAVADKGSYFRHLPALPPDEKRWLPLLGYQPSRELSDPGARRSRGLPPRPPAH</sequence>
<feature type="compositionally biased region" description="Polar residues" evidence="1">
    <location>
        <begin position="1"/>
        <end position="13"/>
    </location>
</feature>
<proteinExistence type="predicted"/>
<dbReference type="AlphaFoldDB" id="A0A6J4L8W7"/>
<name>A0A6J4L8W7_9SPHI</name>
<keyword evidence="2" id="KW-0812">Transmembrane</keyword>
<dbReference type="EMBL" id="CADCTQ010000594">
    <property type="protein sequence ID" value="CAA9325876.1"/>
    <property type="molecule type" value="Genomic_DNA"/>
</dbReference>
<accession>A0A6J4L8W7</accession>
<evidence type="ECO:0000256" key="1">
    <source>
        <dbReference type="SAM" id="MobiDB-lite"/>
    </source>
</evidence>
<feature type="compositionally biased region" description="Low complexity" evidence="1">
    <location>
        <begin position="21"/>
        <end position="31"/>
    </location>
</feature>
<reference evidence="3" key="1">
    <citation type="submission" date="2020-02" db="EMBL/GenBank/DDBJ databases">
        <authorList>
            <person name="Meier V. D."/>
        </authorList>
    </citation>
    <scope>NUCLEOTIDE SEQUENCE</scope>
    <source>
        <strain evidence="3">AVDCRST_MAG56</strain>
    </source>
</reference>
<feature type="region of interest" description="Disordered" evidence="1">
    <location>
        <begin position="1"/>
        <end position="39"/>
    </location>
</feature>